<dbReference type="SUPFAM" id="SSF57850">
    <property type="entry name" value="RING/U-box"/>
    <property type="match status" value="1"/>
</dbReference>
<evidence type="ECO:0000256" key="11">
    <source>
        <dbReference type="ARBA" id="ARBA00022771"/>
    </source>
</evidence>
<dbReference type="GO" id="GO:0061630">
    <property type="term" value="F:ubiquitin protein ligase activity"/>
    <property type="evidence" value="ECO:0007669"/>
    <property type="project" value="UniProtKB-UniRule"/>
</dbReference>
<dbReference type="CDD" id="cd16491">
    <property type="entry name" value="RING-CH-C4HC3_LTN1"/>
    <property type="match status" value="1"/>
</dbReference>
<dbReference type="InterPro" id="IPR054476">
    <property type="entry name" value="Ltn1_N"/>
</dbReference>
<evidence type="ECO:0000259" key="18">
    <source>
        <dbReference type="PROSITE" id="PS50089"/>
    </source>
</evidence>
<keyword evidence="12 16" id="KW-0833">Ubl conjugation pathway</keyword>
<comment type="catalytic activity">
    <reaction evidence="1 16">
        <text>S-ubiquitinyl-[E2 ubiquitin-conjugating enzyme]-L-cysteine + [acceptor protein]-L-lysine = [E2 ubiquitin-conjugating enzyme]-L-cysteine + N(6)-ubiquitinyl-[acceptor protein]-L-lysine.</text>
        <dbReference type="EC" id="2.3.2.27"/>
    </reaction>
</comment>
<evidence type="ECO:0000256" key="8">
    <source>
        <dbReference type="ARBA" id="ARBA00022679"/>
    </source>
</evidence>
<sequence>MPGPGNKNQANRTKGNVRPSSSSQAAQLLSSGNSIPSGFIGFGMLTGTPAFVPVSQSFDDIDSSLDADFRLVLRKLTKRDPTTKIKALQEFSSLCKEKDNQVLKAVLPYWPRTYNKLTLDLDHRVREAVQQTMTVMVGKVRRGLAPYLKNLMGNWLLSQYDTYPTVASAAQQSFQTAFPPAKQTEAINFCKKELVEYFQDNLIHATMHTLSDPSCTETDEMETKYNRVLTGSFLALRKVLLSIPASQQESLTDNLKALLEAGQFWKHGKSKVNMVKAAMFAFLASLCQTHPELSARYATQMVPPVFHNIDEKDPVICSSLWEAALSIANHIQDWTKYISISKSFWPKLRSLLEAGFSGNVAVIGPNLLPLFSKVPEDILGEKGKFYEEFFSYFKRGLSCPQLTSNQSDLGSAVKAYMECIQYCLRQMSKSEKDTCTTRIQDMLFDQVLPVVQASLIEGQSGLSRTPLFGMLGMIMSGLEQMEFSPVQAVLGFWIQLGDILQEKMMHFGQDLEGKSSFDEKLVHLVKCLLYPKALTKHKIERVRFTLEKKSTSHEIEAILERVELSKCQAEFVQRLTLTSFKHAHDQWSPEHLKLFGQLIELDSSAITVSKVIQCCHSGTVSEEPPADYFVFHICLPWLKRLQEKEETLGHVKFLIQIIFVFIPVIGDCNVKIVLDKLFENLQRLETLHTLVDKLFMLCKSNLTIKHWMKSIVFEERMVTIATNVCDISVDIFTADVEEEIEHGWAILSQILSCDENDVPMLTTDCIQRILSCIHNSLLRLSVDKMVDRTDRAVKFVSQVASSFFCNFKGCLTIPSAEDLLLMLFSVYLGNPYNVTEESLHSATQAWLLGVKNILQYTGGYMPQEGAVCKMVTALKERVSTSLSSVQQLQSYMEGVRHLLEAVFEILSTDEDCKPNPVIQTLCDELFIKTVYPLPNQVLEYLCVSGEYLLPQNLKRSGTQFPNQTLFSSLYNCKLLSLSSGSKPDTEEPVLKATSLNLEWTDDRLATLLSAVQGQTILANWMEIDASVKTLPAVQEAVTELSSYVNQLMGEISPHANQMLKITLKRSEEDSQFCLSVKPVLEYLSVSTEAPFNLEISYILENCSSLTECRVHLIRSILPYFTLQDCLTFMEIMVARLLSCPSEALDCIDGALGPLNLITVSTPLLISTHQTEIRDLLLATMDQVLTWKENQEDLLLFDRPLSEVNGQHILLNAEICRLLQCVVRYFSASLSDKHWDFILCTLVSWIQCIGDNQDVLLSTCQLQSLTSAVCDLLSEVMTCIVTKVMAKLPGYPPNLASEWTEFFSDGAYSVLLPLFLELTKEFKKKADSGIARLSVASLGNAVSTSPKCKVMEHRLPPLLIAGEASPLPDSLQTLINHFCPLLGSVERAVQITAFAILHNVMEDLPQYDKEERSIREGAVEGSEEEDNSKSPPVSLVRMQETSWEFFCELLTELRVDQCYSIFPTSPEYHHVLAYLLSWKLMLAFFKSAPAELRQAYASYLKTSGMVERLLFTLFRLMPNNPGTMFEVEHKLDVKASTSVHEIQQLACRVYLMTLETTPAMVRQWWKEQDRKTAAYVDKFTSKHVSHLLCNAEIQTVQKTDVKLDNMTIKTRAMTREVIATYALAEVTVEMVISLPSNYPLGNIQVQSEKRIGVSGPQWEKWLLQLNIFLQHQNGSIMDGLRLWKNNIDKRFEGVEECTICYSVLHGTNFQLPRLQCKTCKKKFHSACLYKWFNTSHNCTCPLCRNLF</sequence>
<evidence type="ECO:0000256" key="1">
    <source>
        <dbReference type="ARBA" id="ARBA00000900"/>
    </source>
</evidence>
<dbReference type="GO" id="GO:0005829">
    <property type="term" value="C:cytosol"/>
    <property type="evidence" value="ECO:0007669"/>
    <property type="project" value="UniProtKB-SubCell"/>
</dbReference>
<feature type="domain" description="RING-type" evidence="18">
    <location>
        <begin position="1696"/>
        <end position="1743"/>
    </location>
</feature>
<dbReference type="Gene3D" id="1.25.10.10">
    <property type="entry name" value="Leucine-rich Repeat Variant"/>
    <property type="match status" value="1"/>
</dbReference>
<dbReference type="GO" id="GO:1990116">
    <property type="term" value="P:ribosome-associated ubiquitin-dependent protein catabolic process"/>
    <property type="evidence" value="ECO:0007669"/>
    <property type="project" value="UniProtKB-UniRule"/>
</dbReference>
<dbReference type="InterPro" id="IPR001841">
    <property type="entry name" value="Znf_RING"/>
</dbReference>
<evidence type="ECO:0000256" key="9">
    <source>
        <dbReference type="ARBA" id="ARBA00022723"/>
    </source>
</evidence>
<dbReference type="PANTHER" id="PTHR12389:SF0">
    <property type="entry name" value="E3 UBIQUITIN-PROTEIN LIGASE LISTERIN"/>
    <property type="match status" value="1"/>
</dbReference>
<evidence type="ECO:0000256" key="7">
    <source>
        <dbReference type="ARBA" id="ARBA00022490"/>
    </source>
</evidence>
<reference evidence="19 20" key="1">
    <citation type="submission" date="2024-11" db="EMBL/GenBank/DDBJ databases">
        <title>Chromosome-level genome assembly of the freshwater bivalve Anodonta woodiana.</title>
        <authorList>
            <person name="Chen X."/>
        </authorList>
    </citation>
    <scope>NUCLEOTIDE SEQUENCE [LARGE SCALE GENOMIC DNA]</scope>
    <source>
        <strain evidence="19">MN2024</strain>
        <tissue evidence="19">Gills</tissue>
    </source>
</reference>
<feature type="region of interest" description="Disordered" evidence="17">
    <location>
        <begin position="1"/>
        <end position="28"/>
    </location>
</feature>
<comment type="similarity">
    <text evidence="4 16">Belongs to the LTN1 family.</text>
</comment>
<dbReference type="InterPro" id="IPR016024">
    <property type="entry name" value="ARM-type_fold"/>
</dbReference>
<dbReference type="PANTHER" id="PTHR12389">
    <property type="entry name" value="ZINC FINGER PROTEIN 294"/>
    <property type="match status" value="1"/>
</dbReference>
<evidence type="ECO:0000313" key="20">
    <source>
        <dbReference type="Proteomes" id="UP001634394"/>
    </source>
</evidence>
<dbReference type="Gene3D" id="3.30.40.10">
    <property type="entry name" value="Zinc/RING finger domain, C3HC4 (zinc finger)"/>
    <property type="match status" value="1"/>
</dbReference>
<dbReference type="InterPro" id="IPR056241">
    <property type="entry name" value="LTN1_HEAT_5th"/>
</dbReference>
<dbReference type="EMBL" id="JBJQND010000003">
    <property type="protein sequence ID" value="KAL3881947.1"/>
    <property type="molecule type" value="Genomic_DNA"/>
</dbReference>
<comment type="function">
    <text evidence="16">E3 ubiquitin-protein ligase. Component of the ribosome quality control complex (RQC), a ribosome-associated complex that mediates ubiquitination and extraction of incompletely synthesized nascent chains for proteasomal degradation.</text>
</comment>
<evidence type="ECO:0000313" key="19">
    <source>
        <dbReference type="EMBL" id="KAL3881947.1"/>
    </source>
</evidence>
<dbReference type="GO" id="GO:1990112">
    <property type="term" value="C:RQC complex"/>
    <property type="evidence" value="ECO:0007669"/>
    <property type="project" value="UniProtKB-UniRule"/>
</dbReference>
<dbReference type="Pfam" id="PF22958">
    <property type="entry name" value="Ltn1_1st"/>
    <property type="match status" value="1"/>
</dbReference>
<evidence type="ECO:0000256" key="14">
    <source>
        <dbReference type="ARBA" id="ARBA00032366"/>
    </source>
</evidence>
<dbReference type="InterPro" id="IPR011989">
    <property type="entry name" value="ARM-like"/>
</dbReference>
<feature type="region of interest" description="Disordered" evidence="17">
    <location>
        <begin position="1413"/>
        <end position="1432"/>
    </location>
</feature>
<dbReference type="InterPro" id="IPR054478">
    <property type="entry name" value="LTN1_UBC"/>
</dbReference>
<keyword evidence="13 16" id="KW-0862">Zinc</keyword>
<dbReference type="InterPro" id="IPR054477">
    <property type="entry name" value="LTN1_E3_ligase_6th"/>
</dbReference>
<comment type="subunit">
    <text evidence="16">Component of the ribosome quality control complex (RQC).</text>
</comment>
<dbReference type="PROSITE" id="PS50089">
    <property type="entry name" value="ZF_RING_2"/>
    <property type="match status" value="1"/>
</dbReference>
<evidence type="ECO:0000256" key="4">
    <source>
        <dbReference type="ARBA" id="ARBA00007997"/>
    </source>
</evidence>
<dbReference type="FunFam" id="3.30.40.10:FF:000038">
    <property type="entry name" value="E3 ubiquitin-protein ligase listerin"/>
    <property type="match status" value="1"/>
</dbReference>
<feature type="compositionally biased region" description="Polar residues" evidence="17">
    <location>
        <begin position="1"/>
        <end position="14"/>
    </location>
</feature>
<dbReference type="SUPFAM" id="SSF48371">
    <property type="entry name" value="ARM repeat"/>
    <property type="match status" value="1"/>
</dbReference>
<evidence type="ECO:0000256" key="16">
    <source>
        <dbReference type="RuleBase" id="RU367090"/>
    </source>
</evidence>
<dbReference type="GO" id="GO:0072344">
    <property type="term" value="P:rescue of stalled ribosome"/>
    <property type="evidence" value="ECO:0007669"/>
    <property type="project" value="UniProtKB-UniRule"/>
</dbReference>
<evidence type="ECO:0000256" key="10">
    <source>
        <dbReference type="ARBA" id="ARBA00022737"/>
    </source>
</evidence>
<comment type="caution">
    <text evidence="19">The sequence shown here is derived from an EMBL/GenBank/DDBJ whole genome shotgun (WGS) entry which is preliminary data.</text>
</comment>
<name>A0ABD3XAA6_SINWO</name>
<dbReference type="Pfam" id="PF22999">
    <property type="entry name" value="LTN1_E3_ligase_6th"/>
    <property type="match status" value="1"/>
</dbReference>
<evidence type="ECO:0000256" key="15">
    <source>
        <dbReference type="PROSITE-ProRule" id="PRU00175"/>
    </source>
</evidence>
<evidence type="ECO:0000256" key="3">
    <source>
        <dbReference type="ARBA" id="ARBA00004906"/>
    </source>
</evidence>
<evidence type="ECO:0000256" key="6">
    <source>
        <dbReference type="ARBA" id="ARBA00017157"/>
    </source>
</evidence>
<organism evidence="19 20">
    <name type="scientific">Sinanodonta woodiana</name>
    <name type="common">Chinese pond mussel</name>
    <name type="synonym">Anodonta woodiana</name>
    <dbReference type="NCBI Taxonomy" id="1069815"/>
    <lineage>
        <taxon>Eukaryota</taxon>
        <taxon>Metazoa</taxon>
        <taxon>Spiralia</taxon>
        <taxon>Lophotrochozoa</taxon>
        <taxon>Mollusca</taxon>
        <taxon>Bivalvia</taxon>
        <taxon>Autobranchia</taxon>
        <taxon>Heteroconchia</taxon>
        <taxon>Palaeoheterodonta</taxon>
        <taxon>Unionida</taxon>
        <taxon>Unionoidea</taxon>
        <taxon>Unionidae</taxon>
        <taxon>Unioninae</taxon>
        <taxon>Sinanodonta</taxon>
    </lineage>
</organism>
<accession>A0ABD3XAA6</accession>
<gene>
    <name evidence="19" type="ORF">ACJMK2_028330</name>
</gene>
<dbReference type="InterPro" id="IPR013083">
    <property type="entry name" value="Znf_RING/FYVE/PHD"/>
</dbReference>
<evidence type="ECO:0000256" key="5">
    <source>
        <dbReference type="ARBA" id="ARBA00012483"/>
    </source>
</evidence>
<evidence type="ECO:0000256" key="2">
    <source>
        <dbReference type="ARBA" id="ARBA00004514"/>
    </source>
</evidence>
<comment type="pathway">
    <text evidence="3 16">Protein modification; protein ubiquitination.</text>
</comment>
<keyword evidence="9 16" id="KW-0479">Metal-binding</keyword>
<evidence type="ECO:0000256" key="12">
    <source>
        <dbReference type="ARBA" id="ARBA00022786"/>
    </source>
</evidence>
<dbReference type="EC" id="2.3.2.27" evidence="5 16"/>
<evidence type="ECO:0000256" key="13">
    <source>
        <dbReference type="ARBA" id="ARBA00022833"/>
    </source>
</evidence>
<comment type="subcellular location">
    <subcellularLocation>
        <location evidence="2">Cytoplasm</location>
        <location evidence="2">Cytosol</location>
    </subcellularLocation>
</comment>
<dbReference type="Pfam" id="PF24618">
    <property type="entry name" value="LTN1_E3_ligase_5th"/>
    <property type="match status" value="1"/>
</dbReference>
<dbReference type="GO" id="GO:0008270">
    <property type="term" value="F:zinc ion binding"/>
    <property type="evidence" value="ECO:0007669"/>
    <property type="project" value="UniProtKB-KW"/>
</dbReference>
<dbReference type="InterPro" id="IPR039804">
    <property type="entry name" value="RING-CH-C4HC3_LTN1"/>
</dbReference>
<keyword evidence="20" id="KW-1185">Reference proteome</keyword>
<protein>
    <recommendedName>
        <fullName evidence="6 16">E3 ubiquitin-protein ligase listerin</fullName>
        <ecNumber evidence="5 16">2.3.2.27</ecNumber>
    </recommendedName>
    <alternativeName>
        <fullName evidence="14 16">RING-type E3 ubiquitin transferase listerin</fullName>
    </alternativeName>
</protein>
<dbReference type="InterPro" id="IPR039795">
    <property type="entry name" value="LTN1/Rkr1"/>
</dbReference>
<dbReference type="Pfam" id="PF23009">
    <property type="entry name" value="UBC_like"/>
    <property type="match status" value="1"/>
</dbReference>
<keyword evidence="11 15" id="KW-0863">Zinc-finger</keyword>
<keyword evidence="8 16" id="KW-0808">Transferase</keyword>
<keyword evidence="10" id="KW-0677">Repeat</keyword>
<keyword evidence="7" id="KW-0963">Cytoplasm</keyword>
<proteinExistence type="inferred from homology"/>
<evidence type="ECO:0000256" key="17">
    <source>
        <dbReference type="SAM" id="MobiDB-lite"/>
    </source>
</evidence>
<dbReference type="Proteomes" id="UP001634394">
    <property type="component" value="Unassembled WGS sequence"/>
</dbReference>